<feature type="chain" id="PRO_5030818063" description="Lipoprotein" evidence="1">
    <location>
        <begin position="24"/>
        <end position="284"/>
    </location>
</feature>
<feature type="signal peptide" evidence="1">
    <location>
        <begin position="1"/>
        <end position="23"/>
    </location>
</feature>
<dbReference type="Pfam" id="PF19795">
    <property type="entry name" value="DUF6279"/>
    <property type="match status" value="1"/>
</dbReference>
<dbReference type="AlphaFoldDB" id="A0A7Y9QZT6"/>
<accession>A0A7Y9QZT6</accession>
<reference evidence="2 3" key="1">
    <citation type="submission" date="2020-07" db="EMBL/GenBank/DDBJ databases">
        <title>Genomic Encyclopedia of Archaeal and Bacterial Type Strains, Phase II (KMG-II): from individual species to whole genera.</title>
        <authorList>
            <person name="Goeker M."/>
        </authorList>
    </citation>
    <scope>NUCLEOTIDE SEQUENCE [LARGE SCALE GENOMIC DNA]</scope>
    <source>
        <strain evidence="2 3">DSM 21226</strain>
    </source>
</reference>
<evidence type="ECO:0000313" key="3">
    <source>
        <dbReference type="Proteomes" id="UP000518288"/>
    </source>
</evidence>
<comment type="caution">
    <text evidence="2">The sequence shown here is derived from an EMBL/GenBank/DDBJ whole genome shotgun (WGS) entry which is preliminary data.</text>
</comment>
<dbReference type="Proteomes" id="UP000518288">
    <property type="component" value="Unassembled WGS sequence"/>
</dbReference>
<keyword evidence="1" id="KW-0732">Signal</keyword>
<evidence type="ECO:0000256" key="1">
    <source>
        <dbReference type="SAM" id="SignalP"/>
    </source>
</evidence>
<dbReference type="RefSeq" id="WP_179633683.1">
    <property type="nucleotide sequence ID" value="NZ_JACCFH010000001.1"/>
</dbReference>
<protein>
    <recommendedName>
        <fullName evidence="4">Lipoprotein</fullName>
    </recommendedName>
</protein>
<proteinExistence type="predicted"/>
<keyword evidence="3" id="KW-1185">Reference proteome</keyword>
<evidence type="ECO:0008006" key="4">
    <source>
        <dbReference type="Google" id="ProtNLM"/>
    </source>
</evidence>
<name>A0A7Y9QZT6_9BURK</name>
<sequence length="284" mass="32949">MLLLSVCVLLAACSTLRIGYSQADTLAYWWLDRYLDFNAAQTPQVRQTLAQWQTWHSTRQLPEDVALLDQAVQEAAVDATPAQACRWWKTIQGRQETWLQALAEPMAETLGSLDEGQLRHLQTRLDASNREWRDTYLRGDSDQRHRASAERIIDRADTLYGRIDSAQRRFISERLRSSPWDPHRWLQERQRQQQELVTTLRAVARPGMDKAQRLGLLRTWVGYTVRPSDDATRQYREQLVRFQCELAADLHNRTTPEQREHAAERLQGWARDLRSAAASMAAAR</sequence>
<dbReference type="EMBL" id="JACCFH010000001">
    <property type="protein sequence ID" value="NYG32843.1"/>
    <property type="molecule type" value="Genomic_DNA"/>
</dbReference>
<evidence type="ECO:0000313" key="2">
    <source>
        <dbReference type="EMBL" id="NYG32843.1"/>
    </source>
</evidence>
<gene>
    <name evidence="2" type="ORF">BDD16_001829</name>
</gene>
<organism evidence="2 3">
    <name type="scientific">Sphaerotilus montanus</name>
    <dbReference type="NCBI Taxonomy" id="522889"/>
    <lineage>
        <taxon>Bacteria</taxon>
        <taxon>Pseudomonadati</taxon>
        <taxon>Pseudomonadota</taxon>
        <taxon>Betaproteobacteria</taxon>
        <taxon>Burkholderiales</taxon>
        <taxon>Sphaerotilaceae</taxon>
        <taxon>Sphaerotilus</taxon>
    </lineage>
</organism>